<evidence type="ECO:0000313" key="2">
    <source>
        <dbReference type="EMBL" id="MDQ0335276.1"/>
    </source>
</evidence>
<dbReference type="InterPro" id="IPR036390">
    <property type="entry name" value="WH_DNA-bd_sf"/>
</dbReference>
<dbReference type="InterPro" id="IPR036388">
    <property type="entry name" value="WH-like_DNA-bd_sf"/>
</dbReference>
<dbReference type="Gene3D" id="1.10.10.10">
    <property type="entry name" value="Winged helix-like DNA-binding domain superfamily/Winged helix DNA-binding domain"/>
    <property type="match status" value="1"/>
</dbReference>
<evidence type="ECO:0000313" key="3">
    <source>
        <dbReference type="Proteomes" id="UP001138672"/>
    </source>
</evidence>
<gene>
    <name evidence="1" type="ORF">J2Z56_000672</name>
    <name evidence="2" type="ORF">J2Z57_001722</name>
</gene>
<evidence type="ECO:0000313" key="1">
    <source>
        <dbReference type="EMBL" id="MBP1838776.1"/>
    </source>
</evidence>
<reference evidence="1" key="1">
    <citation type="submission" date="2021-03" db="EMBL/GenBank/DDBJ databases">
        <title>Genomic Encyclopedia of Type Strains, Phase IV (KMG-IV): sequencing the most valuable type-strain genomes for metagenomic binning, comparative biology and taxonomic classification.</title>
        <authorList>
            <person name="Goeker M."/>
        </authorList>
    </citation>
    <scope>NUCLEOTIDE SEQUENCE</scope>
    <source>
        <strain evidence="1">DSM 15523</strain>
        <strain evidence="2 4">DSM 16476</strain>
    </source>
</reference>
<dbReference type="Pfam" id="PF13730">
    <property type="entry name" value="HTH_36"/>
    <property type="match status" value="1"/>
</dbReference>
<dbReference type="Proteomes" id="UP001231587">
    <property type="component" value="Unassembled WGS sequence"/>
</dbReference>
<proteinExistence type="predicted"/>
<dbReference type="RefSeq" id="WP_057782156.1">
    <property type="nucleotide sequence ID" value="NZ_JAGGJQ010000001.1"/>
</dbReference>
<dbReference type="OrthoDB" id="1821976at2"/>
<sequence>MNKSENKKVTSYYTILNSTVRYDKKLSSNAKLLYAEISSLTNELDFCYATNSYFAKRYNVSKQSINNWLKNLEENGYIERHIYRPEGSKEIKNRYITTFEKPLQLNFNRPLQDFFTDINKTLNNKKNNKINKDSKKVNSIVQNPNPREL</sequence>
<keyword evidence="4" id="KW-1185">Reference proteome</keyword>
<name>A0A9X0YKU4_9FLAO</name>
<accession>A0A9X0YKU4</accession>
<dbReference type="EMBL" id="JAUSUU010000004">
    <property type="protein sequence ID" value="MDQ0335276.1"/>
    <property type="molecule type" value="Genomic_DNA"/>
</dbReference>
<organism evidence="1 3">
    <name type="scientific">Formosa algae</name>
    <dbReference type="NCBI Taxonomy" id="225843"/>
    <lineage>
        <taxon>Bacteria</taxon>
        <taxon>Pseudomonadati</taxon>
        <taxon>Bacteroidota</taxon>
        <taxon>Flavobacteriia</taxon>
        <taxon>Flavobacteriales</taxon>
        <taxon>Flavobacteriaceae</taxon>
        <taxon>Formosa</taxon>
    </lineage>
</organism>
<evidence type="ECO:0000313" key="4">
    <source>
        <dbReference type="Proteomes" id="UP001231587"/>
    </source>
</evidence>
<keyword evidence="1" id="KW-0808">Transferase</keyword>
<protein>
    <submittedName>
        <fullName evidence="1">CTP-dependent riboflavin kinase</fullName>
    </submittedName>
</protein>
<dbReference type="EMBL" id="JAGGJQ010000001">
    <property type="protein sequence ID" value="MBP1838776.1"/>
    <property type="molecule type" value="Genomic_DNA"/>
</dbReference>
<dbReference type="AlphaFoldDB" id="A0A9X0YKU4"/>
<comment type="caution">
    <text evidence="1">The sequence shown here is derived from an EMBL/GenBank/DDBJ whole genome shotgun (WGS) entry which is preliminary data.</text>
</comment>
<keyword evidence="1" id="KW-0418">Kinase</keyword>
<dbReference type="Proteomes" id="UP001138672">
    <property type="component" value="Unassembled WGS sequence"/>
</dbReference>
<dbReference type="GO" id="GO:0016301">
    <property type="term" value="F:kinase activity"/>
    <property type="evidence" value="ECO:0007669"/>
    <property type="project" value="UniProtKB-KW"/>
</dbReference>
<dbReference type="SUPFAM" id="SSF46785">
    <property type="entry name" value="Winged helix' DNA-binding domain"/>
    <property type="match status" value="1"/>
</dbReference>